<dbReference type="EMBL" id="CP089291">
    <property type="protein sequence ID" value="UOF89057.1"/>
    <property type="molecule type" value="Genomic_DNA"/>
</dbReference>
<keyword evidence="2" id="KW-1185">Reference proteome</keyword>
<name>A0ABY4CET9_9BACL</name>
<gene>
    <name evidence="1" type="ORF">LSG31_14105</name>
</gene>
<evidence type="ECO:0000313" key="2">
    <source>
        <dbReference type="Proteomes" id="UP000830167"/>
    </source>
</evidence>
<accession>A0ABY4CET9</accession>
<organism evidence="1 2">
    <name type="scientific">Fodinisporobacter ferrooxydans</name>
    <dbReference type="NCBI Taxonomy" id="2901836"/>
    <lineage>
        <taxon>Bacteria</taxon>
        <taxon>Bacillati</taxon>
        <taxon>Bacillota</taxon>
        <taxon>Bacilli</taxon>
        <taxon>Bacillales</taxon>
        <taxon>Alicyclobacillaceae</taxon>
        <taxon>Fodinisporobacter</taxon>
    </lineage>
</organism>
<reference evidence="1" key="1">
    <citation type="submission" date="2021-12" db="EMBL/GenBank/DDBJ databases">
        <title>Alicyclobacillaceae gen. nov., sp. nov., isolated from chalcocite enrichment system.</title>
        <authorList>
            <person name="Jiang Z."/>
        </authorList>
    </citation>
    <scope>NUCLEOTIDE SEQUENCE</scope>
    <source>
        <strain evidence="1">MYW30-H2</strain>
    </source>
</reference>
<dbReference type="InterPro" id="IPR020216">
    <property type="entry name" value="Uncharacterised_YncE"/>
</dbReference>
<evidence type="ECO:0000313" key="1">
    <source>
        <dbReference type="EMBL" id="UOF89057.1"/>
    </source>
</evidence>
<sequence>MKDEQLRGVLIKANNWDGVFKTLVSTISFVSYNWWVKDIDAYLGTDLRINSSLNGHVLGTDLTKEIVDLEVIIFGKFVTFPRDYKGNVDIESYEEFQSSDAQIILLVVDGYYFEFYFKDTDLTNTVAEIARRKGFKRVELIAGENDGRTCMDVW</sequence>
<protein>
    <submittedName>
        <fullName evidence="1">DUF2691 family protein</fullName>
    </submittedName>
</protein>
<dbReference type="RefSeq" id="WP_347435740.1">
    <property type="nucleotide sequence ID" value="NZ_CP089291.1"/>
</dbReference>
<proteinExistence type="predicted"/>
<dbReference type="Proteomes" id="UP000830167">
    <property type="component" value="Chromosome"/>
</dbReference>
<dbReference type="Pfam" id="PF10903">
    <property type="entry name" value="DUF2691"/>
    <property type="match status" value="1"/>
</dbReference>